<organism evidence="2 3">
    <name type="scientific">Phialocephala subalpina</name>
    <dbReference type="NCBI Taxonomy" id="576137"/>
    <lineage>
        <taxon>Eukaryota</taxon>
        <taxon>Fungi</taxon>
        <taxon>Dikarya</taxon>
        <taxon>Ascomycota</taxon>
        <taxon>Pezizomycotina</taxon>
        <taxon>Leotiomycetes</taxon>
        <taxon>Helotiales</taxon>
        <taxon>Mollisiaceae</taxon>
        <taxon>Phialocephala</taxon>
        <taxon>Phialocephala fortinii species complex</taxon>
    </lineage>
</organism>
<evidence type="ECO:0008006" key="4">
    <source>
        <dbReference type="Google" id="ProtNLM"/>
    </source>
</evidence>
<evidence type="ECO:0000313" key="2">
    <source>
        <dbReference type="EMBL" id="CZR52906.1"/>
    </source>
</evidence>
<dbReference type="PANTHER" id="PTHR43040:SF1">
    <property type="entry name" value="RIBONUCLEASE D"/>
    <property type="match status" value="1"/>
</dbReference>
<name>A0A1L7WJG1_9HELO</name>
<dbReference type="Proteomes" id="UP000184330">
    <property type="component" value="Unassembled WGS sequence"/>
</dbReference>
<dbReference type="AlphaFoldDB" id="A0A1L7WJG1"/>
<keyword evidence="3" id="KW-1185">Reference proteome</keyword>
<dbReference type="EMBL" id="FJOG01000003">
    <property type="protein sequence ID" value="CZR52906.1"/>
    <property type="molecule type" value="Genomic_DNA"/>
</dbReference>
<dbReference type="InterPro" id="IPR036397">
    <property type="entry name" value="RNaseH_sf"/>
</dbReference>
<sequence>MTTFASTPTLISSVPELEAFLSSIPLSIRLIDVLVLGKSAFTTASNNGKTLKSIFEDLDIPKCLWDVRNDADALWALYDVGLAGVIDIQLLENASRTGDKTYVRGLDKSVQFDLKLGFMEINRWIRTKKEVVSLMAANVFASRPMNAKTVQYCANDVIHLPDLHALYLKRIQGDWLVKAKQESERRVAEAHSLGYEPQSPTKKLGPWGSGTERRVVTLDELLDELEQRREDDLARDIFGDDDEVGYYDYDDYDDDKLNSGDAVCPEAFDSCWDRNS</sequence>
<dbReference type="InterPro" id="IPR012337">
    <property type="entry name" value="RNaseH-like_sf"/>
</dbReference>
<feature type="region of interest" description="Disordered" evidence="1">
    <location>
        <begin position="188"/>
        <end position="209"/>
    </location>
</feature>
<protein>
    <recommendedName>
        <fullName evidence="4">3'-5' exonuclease domain-containing protein</fullName>
    </recommendedName>
</protein>
<dbReference type="Gene3D" id="3.30.420.10">
    <property type="entry name" value="Ribonuclease H-like superfamily/Ribonuclease H"/>
    <property type="match status" value="1"/>
</dbReference>
<evidence type="ECO:0000256" key="1">
    <source>
        <dbReference type="SAM" id="MobiDB-lite"/>
    </source>
</evidence>
<dbReference type="STRING" id="576137.A0A1L7WJG1"/>
<gene>
    <name evidence="2" type="ORF">PAC_02783</name>
</gene>
<reference evidence="2 3" key="1">
    <citation type="submission" date="2016-03" db="EMBL/GenBank/DDBJ databases">
        <authorList>
            <person name="Ploux O."/>
        </authorList>
    </citation>
    <scope>NUCLEOTIDE SEQUENCE [LARGE SCALE GENOMIC DNA]</scope>
    <source>
        <strain evidence="2 3">UAMH 11012</strain>
    </source>
</reference>
<dbReference type="OrthoDB" id="26838at2759"/>
<accession>A0A1L7WJG1</accession>
<dbReference type="GO" id="GO:0003676">
    <property type="term" value="F:nucleic acid binding"/>
    <property type="evidence" value="ECO:0007669"/>
    <property type="project" value="InterPro"/>
</dbReference>
<proteinExistence type="predicted"/>
<evidence type="ECO:0000313" key="3">
    <source>
        <dbReference type="Proteomes" id="UP000184330"/>
    </source>
</evidence>
<dbReference type="PANTHER" id="PTHR43040">
    <property type="entry name" value="RIBONUCLEASE D"/>
    <property type="match status" value="1"/>
</dbReference>
<dbReference type="SUPFAM" id="SSF53098">
    <property type="entry name" value="Ribonuclease H-like"/>
    <property type="match status" value="1"/>
</dbReference>